<keyword evidence="3" id="KW-1185">Reference proteome</keyword>
<accession>A0A2T8HYC2</accession>
<feature type="transmembrane region" description="Helical" evidence="1">
    <location>
        <begin position="58"/>
        <end position="77"/>
    </location>
</feature>
<evidence type="ECO:0000313" key="2">
    <source>
        <dbReference type="EMBL" id="PVH30438.1"/>
    </source>
</evidence>
<evidence type="ECO:0000256" key="1">
    <source>
        <dbReference type="SAM" id="Phobius"/>
    </source>
</evidence>
<proteinExistence type="predicted"/>
<protein>
    <submittedName>
        <fullName evidence="2">GlsB/YeaQ/YmgE family stress response membrane protein</fullName>
    </submittedName>
</protein>
<keyword evidence="1" id="KW-0812">Transmembrane</keyword>
<dbReference type="OrthoDB" id="7876027at2"/>
<name>A0A2T8HYC2_9RHOB</name>
<dbReference type="RefSeq" id="WP_116556853.1">
    <property type="nucleotide sequence ID" value="NZ_QDKM01000001.1"/>
</dbReference>
<comment type="caution">
    <text evidence="2">The sequence shown here is derived from an EMBL/GenBank/DDBJ whole genome shotgun (WGS) entry which is preliminary data.</text>
</comment>
<dbReference type="Proteomes" id="UP000245911">
    <property type="component" value="Unassembled WGS sequence"/>
</dbReference>
<reference evidence="2 3" key="1">
    <citation type="submission" date="2018-04" db="EMBL/GenBank/DDBJ databases">
        <title>Pararhodobacter oceanense sp. nov., isolated from marine intertidal sediment.</title>
        <authorList>
            <person name="Wang X.-L."/>
            <person name="Du Z.-J."/>
        </authorList>
    </citation>
    <scope>NUCLEOTIDE SEQUENCE [LARGE SCALE GENOMIC DNA]</scope>
    <source>
        <strain evidence="2 3">AM505</strain>
    </source>
</reference>
<feature type="transmembrane region" description="Helical" evidence="1">
    <location>
        <begin position="29"/>
        <end position="51"/>
    </location>
</feature>
<keyword evidence="1" id="KW-1133">Transmembrane helix</keyword>
<dbReference type="AlphaFoldDB" id="A0A2T8HYC2"/>
<sequence length="79" mass="8259">MVPGLLLLVVIGAAAGLLATRLMRVNVDLPSAMGIGVLGALFGGLVLRLILTAGGWMVTFVLAVAGAMALIWIWQFLRK</sequence>
<dbReference type="EMBL" id="QDKM01000001">
    <property type="protein sequence ID" value="PVH30438.1"/>
    <property type="molecule type" value="Genomic_DNA"/>
</dbReference>
<evidence type="ECO:0000313" key="3">
    <source>
        <dbReference type="Proteomes" id="UP000245911"/>
    </source>
</evidence>
<gene>
    <name evidence="2" type="ORF">DDE20_02520</name>
</gene>
<organism evidence="2 3">
    <name type="scientific">Pararhodobacter oceanensis</name>
    <dbReference type="NCBI Taxonomy" id="2172121"/>
    <lineage>
        <taxon>Bacteria</taxon>
        <taxon>Pseudomonadati</taxon>
        <taxon>Pseudomonadota</taxon>
        <taxon>Alphaproteobacteria</taxon>
        <taxon>Rhodobacterales</taxon>
        <taxon>Paracoccaceae</taxon>
        <taxon>Pararhodobacter</taxon>
    </lineage>
</organism>
<keyword evidence="1" id="KW-0472">Membrane</keyword>